<feature type="region of interest" description="Disordered" evidence="2">
    <location>
        <begin position="300"/>
        <end position="343"/>
    </location>
</feature>
<keyword evidence="1" id="KW-0863">Zinc-finger</keyword>
<protein>
    <submittedName>
        <fullName evidence="4">Procyclic acidic repetitive protein PARP</fullName>
    </submittedName>
</protein>
<feature type="domain" description="C2H2-type" evidence="3">
    <location>
        <begin position="475"/>
        <end position="503"/>
    </location>
</feature>
<evidence type="ECO:0000259" key="3">
    <source>
        <dbReference type="PROSITE" id="PS50157"/>
    </source>
</evidence>
<organism evidence="4">
    <name type="scientific">Terrestrivirus sp</name>
    <dbReference type="NCBI Taxonomy" id="2487775"/>
    <lineage>
        <taxon>Viruses</taxon>
        <taxon>Varidnaviria</taxon>
        <taxon>Bamfordvirae</taxon>
        <taxon>Nucleocytoviricota</taxon>
        <taxon>Megaviricetes</taxon>
        <taxon>Imitervirales</taxon>
        <taxon>Mimiviridae</taxon>
        <taxon>Klosneuvirinae</taxon>
    </lineage>
</organism>
<dbReference type="GO" id="GO:0008270">
    <property type="term" value="F:zinc ion binding"/>
    <property type="evidence" value="ECO:0007669"/>
    <property type="project" value="UniProtKB-KW"/>
</dbReference>
<sequence>MTESSNNNPLCNSYSNNLEDSEDSDSWDNSTKSTSSNDSDKTLYDENVNGSILNNSNYTDELENLGKKQQTEIETEKFNSIINQLEELMNENIISVTVNIGSDKNKTLSHFTFTSQHKIQASSQPIPPAEPLPPLPPLLPLPPAQDNYDIFPCPNCTEVFKDAISMNDHILIYHDNAFLDIFTCDRCSEEFYTHADLEKHYGLHRRIPKVNPLKSTKQTSGYSTSFLSGMGSSVPIKIGASKRQLPPVGENLLSDTDEEVSDDENEAQEPNKTDEIKTHRIKNGDDITILNDLVEYLNTEKNGSDEGDESDEEKNDSIMNDENNVVSLTDSVDGTKSKSKTRIDRSRPILMSRQDRINRQTSHIQRFIETYTTMMKDVIENESNGKRTKNNLKRNNINPSLLNSNTEINASVKSLEPVSSELTDFSEMYEDTIPKYSETDDNTDMDTDVDTDISDGTDDESPEYDNIQTNERGKFSCLVCGRKYLTEHLLGAHFTIAHSKYDEMLELDEKMNKDGFPGFNILREIDMIYLPNQNKINTMVNVNDCNICCEIYNETNIDKILDTNKHTRRGIIEITHRTRIPLFMSCCDKHICSTCLEETLKENQALKCPYCGHDHIQYDKDFICIYEFKKSHKKSWLDWWKKHTEIFYPILDSESDSKLNT</sequence>
<feature type="compositionally biased region" description="Basic and acidic residues" evidence="2">
    <location>
        <begin position="333"/>
        <end position="343"/>
    </location>
</feature>
<feature type="compositionally biased region" description="Low complexity" evidence="2">
    <location>
        <begin position="27"/>
        <end position="37"/>
    </location>
</feature>
<feature type="domain" description="C2H2-type" evidence="3">
    <location>
        <begin position="182"/>
        <end position="204"/>
    </location>
</feature>
<feature type="region of interest" description="Disordered" evidence="2">
    <location>
        <begin position="245"/>
        <end position="279"/>
    </location>
</feature>
<keyword evidence="1" id="KW-0862">Zinc</keyword>
<proteinExistence type="predicted"/>
<evidence type="ECO:0000256" key="1">
    <source>
        <dbReference type="PROSITE-ProRule" id="PRU00042"/>
    </source>
</evidence>
<feature type="compositionally biased region" description="Polar residues" evidence="2">
    <location>
        <begin position="48"/>
        <end position="57"/>
    </location>
</feature>
<dbReference type="InterPro" id="IPR036236">
    <property type="entry name" value="Znf_C2H2_sf"/>
</dbReference>
<dbReference type="InterPro" id="IPR013087">
    <property type="entry name" value="Znf_C2H2_type"/>
</dbReference>
<dbReference type="PROSITE" id="PS50157">
    <property type="entry name" value="ZINC_FINGER_C2H2_2"/>
    <property type="match status" value="2"/>
</dbReference>
<dbReference type="SUPFAM" id="SSF57667">
    <property type="entry name" value="beta-beta-alpha zinc fingers"/>
    <property type="match status" value="1"/>
</dbReference>
<feature type="compositionally biased region" description="Acidic residues" evidence="2">
    <location>
        <begin position="305"/>
        <end position="314"/>
    </location>
</feature>
<gene>
    <name evidence="4" type="ORF">Terrestrivirus5_174</name>
</gene>
<feature type="compositionally biased region" description="Acidic residues" evidence="2">
    <location>
        <begin position="255"/>
        <end position="267"/>
    </location>
</feature>
<feature type="compositionally biased region" description="Low complexity" evidence="2">
    <location>
        <begin position="1"/>
        <end position="18"/>
    </location>
</feature>
<feature type="region of interest" description="Disordered" evidence="2">
    <location>
        <begin position="1"/>
        <end position="57"/>
    </location>
</feature>
<accession>A0A3G4ZNB1</accession>
<dbReference type="PROSITE" id="PS00028">
    <property type="entry name" value="ZINC_FINGER_C2H2_1"/>
    <property type="match status" value="2"/>
</dbReference>
<keyword evidence="1" id="KW-0479">Metal-binding</keyword>
<dbReference type="SMART" id="SM00355">
    <property type="entry name" value="ZnF_C2H2"/>
    <property type="match status" value="3"/>
</dbReference>
<evidence type="ECO:0000256" key="2">
    <source>
        <dbReference type="SAM" id="MobiDB-lite"/>
    </source>
</evidence>
<feature type="compositionally biased region" description="Basic and acidic residues" evidence="2">
    <location>
        <begin position="269"/>
        <end position="279"/>
    </location>
</feature>
<name>A0A3G4ZNB1_9VIRU</name>
<reference evidence="4" key="1">
    <citation type="submission" date="2018-10" db="EMBL/GenBank/DDBJ databases">
        <title>Hidden diversity of soil giant viruses.</title>
        <authorList>
            <person name="Schulz F."/>
            <person name="Alteio L."/>
            <person name="Goudeau D."/>
            <person name="Ryan E.M."/>
            <person name="Malmstrom R.R."/>
            <person name="Blanchard J."/>
            <person name="Woyke T."/>
        </authorList>
    </citation>
    <scope>NUCLEOTIDE SEQUENCE</scope>
    <source>
        <strain evidence="4">TEV1</strain>
    </source>
</reference>
<dbReference type="Gene3D" id="3.30.160.60">
    <property type="entry name" value="Classic Zinc Finger"/>
    <property type="match status" value="1"/>
</dbReference>
<feature type="compositionally biased region" description="Polar residues" evidence="2">
    <location>
        <begin position="317"/>
        <end position="332"/>
    </location>
</feature>
<dbReference type="EMBL" id="MK071983">
    <property type="protein sequence ID" value="AYV76352.1"/>
    <property type="molecule type" value="Genomic_DNA"/>
</dbReference>
<evidence type="ECO:0000313" key="4">
    <source>
        <dbReference type="EMBL" id="AYV76352.1"/>
    </source>
</evidence>